<reference evidence="1" key="1">
    <citation type="journal article" date="2014" name="Int. J. Syst. Evol. Microbiol.">
        <title>Complete genome sequence of Corynebacterium casei LMG S-19264T (=DSM 44701T), isolated from a smear-ripened cheese.</title>
        <authorList>
            <consortium name="US DOE Joint Genome Institute (JGI-PGF)"/>
            <person name="Walter F."/>
            <person name="Albersmeier A."/>
            <person name="Kalinowski J."/>
            <person name="Ruckert C."/>
        </authorList>
    </citation>
    <scope>NUCLEOTIDE SEQUENCE</scope>
    <source>
        <strain evidence="1">CGMCC 1.12997</strain>
    </source>
</reference>
<dbReference type="Proteomes" id="UP000647241">
    <property type="component" value="Unassembled WGS sequence"/>
</dbReference>
<comment type="caution">
    <text evidence="1">The sequence shown here is derived from an EMBL/GenBank/DDBJ whole genome shotgun (WGS) entry which is preliminary data.</text>
</comment>
<gene>
    <name evidence="1" type="ORF">GCM10011585_33970</name>
</gene>
<organism evidence="1 2">
    <name type="scientific">Edaphobacter dinghuensis</name>
    <dbReference type="NCBI Taxonomy" id="1560005"/>
    <lineage>
        <taxon>Bacteria</taxon>
        <taxon>Pseudomonadati</taxon>
        <taxon>Acidobacteriota</taxon>
        <taxon>Terriglobia</taxon>
        <taxon>Terriglobales</taxon>
        <taxon>Acidobacteriaceae</taxon>
        <taxon>Edaphobacter</taxon>
    </lineage>
</organism>
<sequence>MITGMGLRVLESRGHSLIALPSTAEQIIHHSQVPHAIELTRIRLALLKHGLLRSWLSDLEIVSRNTVLEPGTAKDFDAVAEILVNGVPQTFAIEYERTPKGGARYREICRMLDHDRTVDIVLYLASERNVLYLLAEEMRAAKKRIGITLCDSFRQNPLEANTLVIGEDSDIVPFRALLANETAVG</sequence>
<proteinExistence type="predicted"/>
<evidence type="ECO:0000313" key="2">
    <source>
        <dbReference type="Proteomes" id="UP000647241"/>
    </source>
</evidence>
<dbReference type="AlphaFoldDB" id="A0A917M9X9"/>
<keyword evidence="2" id="KW-1185">Reference proteome</keyword>
<name>A0A917M9X9_9BACT</name>
<reference evidence="1" key="2">
    <citation type="submission" date="2020-09" db="EMBL/GenBank/DDBJ databases">
        <authorList>
            <person name="Sun Q."/>
            <person name="Zhou Y."/>
        </authorList>
    </citation>
    <scope>NUCLEOTIDE SEQUENCE</scope>
    <source>
        <strain evidence="1">CGMCC 1.12997</strain>
    </source>
</reference>
<protein>
    <submittedName>
        <fullName evidence="1">Uncharacterized protein</fullName>
    </submittedName>
</protein>
<accession>A0A917M9X9</accession>
<dbReference type="EMBL" id="BMGT01000004">
    <property type="protein sequence ID" value="GGG87146.1"/>
    <property type="molecule type" value="Genomic_DNA"/>
</dbReference>
<evidence type="ECO:0000313" key="1">
    <source>
        <dbReference type="EMBL" id="GGG87146.1"/>
    </source>
</evidence>